<name>A0A8J2KMY3_9HEXA</name>
<comment type="caution">
    <text evidence="1">The sequence shown here is derived from an EMBL/GenBank/DDBJ whole genome shotgun (WGS) entry which is preliminary data.</text>
</comment>
<organism evidence="1 2">
    <name type="scientific">Allacma fusca</name>
    <dbReference type="NCBI Taxonomy" id="39272"/>
    <lineage>
        <taxon>Eukaryota</taxon>
        <taxon>Metazoa</taxon>
        <taxon>Ecdysozoa</taxon>
        <taxon>Arthropoda</taxon>
        <taxon>Hexapoda</taxon>
        <taxon>Collembola</taxon>
        <taxon>Symphypleona</taxon>
        <taxon>Sminthuridae</taxon>
        <taxon>Allacma</taxon>
    </lineage>
</organism>
<sequence length="91" mass="10484">MKTKHREISSEILPRQTPIHTPKINTRVIGWLQIMAKIELTKRYGVRIPIFSTLRFVFGCRIGTKTRNIIGSWFRVRFFAVASVGTGPQKV</sequence>
<proteinExistence type="predicted"/>
<keyword evidence="2" id="KW-1185">Reference proteome</keyword>
<protein>
    <submittedName>
        <fullName evidence="1">Uncharacterized protein</fullName>
    </submittedName>
</protein>
<evidence type="ECO:0000313" key="2">
    <source>
        <dbReference type="Proteomes" id="UP000708208"/>
    </source>
</evidence>
<accession>A0A8J2KMY3</accession>
<dbReference type="EMBL" id="CAJVCH010394707">
    <property type="protein sequence ID" value="CAG7817460.1"/>
    <property type="molecule type" value="Genomic_DNA"/>
</dbReference>
<evidence type="ECO:0000313" key="1">
    <source>
        <dbReference type="EMBL" id="CAG7817460.1"/>
    </source>
</evidence>
<dbReference type="Proteomes" id="UP000708208">
    <property type="component" value="Unassembled WGS sequence"/>
</dbReference>
<dbReference type="AlphaFoldDB" id="A0A8J2KMY3"/>
<reference evidence="1" key="1">
    <citation type="submission" date="2021-06" db="EMBL/GenBank/DDBJ databases">
        <authorList>
            <person name="Hodson N. C."/>
            <person name="Mongue J. A."/>
            <person name="Jaron S. K."/>
        </authorList>
    </citation>
    <scope>NUCLEOTIDE SEQUENCE</scope>
</reference>
<gene>
    <name evidence="1" type="ORF">AFUS01_LOCUS28029</name>
</gene>